<feature type="transmembrane region" description="Helical" evidence="1">
    <location>
        <begin position="77"/>
        <end position="98"/>
    </location>
</feature>
<evidence type="ECO:0000313" key="3">
    <source>
        <dbReference type="WBParaSite" id="Csp11.Scaffold596.g5290.t1"/>
    </source>
</evidence>
<keyword evidence="1" id="KW-0812">Transmembrane</keyword>
<sequence>MRPDVARVCPCFHETAVRHALWRRRSLSTPSHVLCASFFSFLPVTLLAPSSISLYVCVSWISILSPPFLEMKGTTRLLGFAVIVSFIEMSQICLLEFFF</sequence>
<proteinExistence type="predicted"/>
<feature type="transmembrane region" description="Helical" evidence="1">
    <location>
        <begin position="33"/>
        <end position="65"/>
    </location>
</feature>
<evidence type="ECO:0000313" key="2">
    <source>
        <dbReference type="Proteomes" id="UP000095282"/>
    </source>
</evidence>
<name>A0A1I7TF02_9PELO</name>
<organism evidence="2 3">
    <name type="scientific">Caenorhabditis tropicalis</name>
    <dbReference type="NCBI Taxonomy" id="1561998"/>
    <lineage>
        <taxon>Eukaryota</taxon>
        <taxon>Metazoa</taxon>
        <taxon>Ecdysozoa</taxon>
        <taxon>Nematoda</taxon>
        <taxon>Chromadorea</taxon>
        <taxon>Rhabditida</taxon>
        <taxon>Rhabditina</taxon>
        <taxon>Rhabditomorpha</taxon>
        <taxon>Rhabditoidea</taxon>
        <taxon>Rhabditidae</taxon>
        <taxon>Peloderinae</taxon>
        <taxon>Caenorhabditis</taxon>
    </lineage>
</organism>
<protein>
    <submittedName>
        <fullName evidence="3">Uncharacterized protein</fullName>
    </submittedName>
</protein>
<dbReference type="WBParaSite" id="Csp11.Scaffold596.g5290.t1">
    <property type="protein sequence ID" value="Csp11.Scaffold596.g5290.t1"/>
    <property type="gene ID" value="Csp11.Scaffold596.g5290"/>
</dbReference>
<keyword evidence="1" id="KW-0472">Membrane</keyword>
<accession>A0A1I7TF02</accession>
<dbReference type="Proteomes" id="UP000095282">
    <property type="component" value="Unplaced"/>
</dbReference>
<dbReference type="AlphaFoldDB" id="A0A1I7TF02"/>
<reference evidence="3" key="1">
    <citation type="submission" date="2016-11" db="UniProtKB">
        <authorList>
            <consortium name="WormBaseParasite"/>
        </authorList>
    </citation>
    <scope>IDENTIFICATION</scope>
</reference>
<evidence type="ECO:0000256" key="1">
    <source>
        <dbReference type="SAM" id="Phobius"/>
    </source>
</evidence>
<keyword evidence="2" id="KW-1185">Reference proteome</keyword>
<keyword evidence="1" id="KW-1133">Transmembrane helix</keyword>